<dbReference type="AlphaFoldDB" id="A0A0E3ZBI5"/>
<dbReference type="SUPFAM" id="SSF53474">
    <property type="entry name" value="alpha/beta-Hydrolases"/>
    <property type="match status" value="1"/>
</dbReference>
<dbReference type="OrthoDB" id="9775557at2"/>
<evidence type="ECO:0000256" key="3">
    <source>
        <dbReference type="ARBA" id="ARBA00010088"/>
    </source>
</evidence>
<proteinExistence type="inferred from homology"/>
<name>A0A0E3ZBI5_9FUSO</name>
<evidence type="ECO:0000259" key="11">
    <source>
        <dbReference type="Pfam" id="PF00561"/>
    </source>
</evidence>
<comment type="catalytic activity">
    <reaction evidence="1 8 10">
        <text>Release of N-terminal proline from a peptide.</text>
        <dbReference type="EC" id="3.4.11.5"/>
    </reaction>
</comment>
<keyword evidence="13" id="KW-1185">Reference proteome</keyword>
<gene>
    <name evidence="12" type="ORF">VC03_03140</name>
</gene>
<evidence type="ECO:0000256" key="2">
    <source>
        <dbReference type="ARBA" id="ARBA00004496"/>
    </source>
</evidence>
<dbReference type="HOGENOM" id="CLU_043739_2_2_0"/>
<feature type="active site" description="Nucleophile" evidence="9">
    <location>
        <position position="113"/>
    </location>
</feature>
<dbReference type="InterPro" id="IPR005944">
    <property type="entry name" value="Pro_iminopeptidase"/>
</dbReference>
<dbReference type="PRINTS" id="PR00111">
    <property type="entry name" value="ABHYDROLASE"/>
</dbReference>
<keyword evidence="5 8" id="KW-0963">Cytoplasm</keyword>
<dbReference type="STRING" id="187101.VC03_03140"/>
<dbReference type="InterPro" id="IPR002410">
    <property type="entry name" value="Peptidase_S33"/>
</dbReference>
<evidence type="ECO:0000256" key="7">
    <source>
        <dbReference type="ARBA" id="ARBA00022801"/>
    </source>
</evidence>
<dbReference type="PANTHER" id="PTHR43722:SF1">
    <property type="entry name" value="PROLINE IMINOPEPTIDASE"/>
    <property type="match status" value="1"/>
</dbReference>
<dbReference type="GO" id="GO:0006508">
    <property type="term" value="P:proteolysis"/>
    <property type="evidence" value="ECO:0007669"/>
    <property type="project" value="UniProtKB-KW"/>
</dbReference>
<dbReference type="InterPro" id="IPR000073">
    <property type="entry name" value="AB_hydrolase_1"/>
</dbReference>
<comment type="subcellular location">
    <subcellularLocation>
        <location evidence="2 8">Cytoplasm</location>
    </subcellularLocation>
</comment>
<evidence type="ECO:0000256" key="5">
    <source>
        <dbReference type="ARBA" id="ARBA00022490"/>
    </source>
</evidence>
<keyword evidence="7 8" id="KW-0378">Hydrolase</keyword>
<evidence type="ECO:0000313" key="12">
    <source>
        <dbReference type="EMBL" id="AKC95522.1"/>
    </source>
</evidence>
<reference evidence="12 13" key="1">
    <citation type="journal article" date="2012" name="BMC Genomics">
        <title>Genomic sequence analysis and characterization of Sneathia amnii sp. nov.</title>
        <authorList>
            <consortium name="Vaginal Microbiome Consortium (additional members)"/>
            <person name="Harwich M.D.Jr."/>
            <person name="Serrano M.G."/>
            <person name="Fettweis J.M."/>
            <person name="Alves J.M."/>
            <person name="Reimers M.A."/>
            <person name="Buck G.A."/>
            <person name="Jefferson K.K."/>
        </authorList>
    </citation>
    <scope>NUCLEOTIDE SEQUENCE [LARGE SCALE GENOMIC DNA]</scope>
    <source>
        <strain evidence="12 13">SN35</strain>
    </source>
</reference>
<dbReference type="EC" id="3.4.11.5" evidence="8 10"/>
<organism evidence="12 13">
    <name type="scientific">Sneathia vaginalis</name>
    <dbReference type="NCBI Taxonomy" id="187101"/>
    <lineage>
        <taxon>Bacteria</taxon>
        <taxon>Fusobacteriati</taxon>
        <taxon>Fusobacteriota</taxon>
        <taxon>Fusobacteriia</taxon>
        <taxon>Fusobacteriales</taxon>
        <taxon>Leptotrichiaceae</taxon>
        <taxon>Sneathia</taxon>
    </lineage>
</organism>
<dbReference type="PANTHER" id="PTHR43722">
    <property type="entry name" value="PROLINE IMINOPEPTIDASE"/>
    <property type="match status" value="1"/>
</dbReference>
<evidence type="ECO:0000256" key="10">
    <source>
        <dbReference type="RuleBase" id="RU003421"/>
    </source>
</evidence>
<evidence type="ECO:0000256" key="6">
    <source>
        <dbReference type="ARBA" id="ARBA00022670"/>
    </source>
</evidence>
<keyword evidence="6 8" id="KW-0645">Protease</keyword>
<dbReference type="PIRSF" id="PIRSF006431">
    <property type="entry name" value="Pept_S33"/>
    <property type="match status" value="1"/>
</dbReference>
<feature type="active site" description="Proton donor" evidence="9">
    <location>
        <position position="293"/>
    </location>
</feature>
<dbReference type="NCBIfam" id="TIGR01249">
    <property type="entry name" value="pro_imino_pep_1"/>
    <property type="match status" value="1"/>
</dbReference>
<protein>
    <recommendedName>
        <fullName evidence="8 10">Proline iminopeptidase</fullName>
        <shortName evidence="8">PIP</shortName>
        <ecNumber evidence="8 10">3.4.11.5</ecNumber>
    </recommendedName>
    <alternativeName>
        <fullName evidence="8">Prolyl aminopeptidase</fullName>
    </alternativeName>
</protein>
<evidence type="ECO:0000256" key="4">
    <source>
        <dbReference type="ARBA" id="ARBA00022438"/>
    </source>
</evidence>
<evidence type="ECO:0000256" key="8">
    <source>
        <dbReference type="PIRNR" id="PIRNR006431"/>
    </source>
</evidence>
<dbReference type="Gene3D" id="3.40.50.1820">
    <property type="entry name" value="alpha/beta hydrolase"/>
    <property type="match status" value="1"/>
</dbReference>
<accession>A0A0E3ZBI5</accession>
<dbReference type="PATRIC" id="fig|1069640.6.peg.615"/>
<dbReference type="EMBL" id="CP011280">
    <property type="protein sequence ID" value="AKC95522.1"/>
    <property type="molecule type" value="Genomic_DNA"/>
</dbReference>
<feature type="active site" evidence="9">
    <location>
        <position position="265"/>
    </location>
</feature>
<keyword evidence="4 8" id="KW-0031">Aminopeptidase</keyword>
<evidence type="ECO:0000256" key="1">
    <source>
        <dbReference type="ARBA" id="ARBA00001585"/>
    </source>
</evidence>
<evidence type="ECO:0000313" key="13">
    <source>
        <dbReference type="Proteomes" id="UP000033103"/>
    </source>
</evidence>
<dbReference type="PRINTS" id="PR00793">
    <property type="entry name" value="PROAMNOPTASE"/>
</dbReference>
<comment type="similarity">
    <text evidence="3 8 10">Belongs to the peptidase S33 family.</text>
</comment>
<dbReference type="GO" id="GO:0005737">
    <property type="term" value="C:cytoplasm"/>
    <property type="evidence" value="ECO:0007669"/>
    <property type="project" value="UniProtKB-SubCell"/>
</dbReference>
<evidence type="ECO:0000256" key="9">
    <source>
        <dbReference type="PIRSR" id="PIRSR006431-1"/>
    </source>
</evidence>
<sequence length="312" mass="36140">MVIKMNLYEKIEPYNKGYLKVSDIHEIYFEECGNKEGLPIVFVHGGPGCGSGEIARQFFNKDKYRIIIFDQRGSGRSKPFVELKENTTFDLVEDMEKLRKHLGIEKWILFGGSWGTTLSLVYAINHSDRVSGMILRGIFLARREDVDWLYCGGAGQYFPYEFEKYISVLSEEERKDIVGSYMKYLGSSDKEVVSKYAKYWNDWESSCIRLYPMELPSEVTDYDIAVARLECHYFYNNSFIPENYILNNVDKIKDIKTLICHGRYDIDCRPSGAYQLAKKMNNCKLIFVDAAGHSSFEPNIAKQLIEFTDGWC</sequence>
<feature type="domain" description="AB hydrolase-1" evidence="11">
    <location>
        <begin position="39"/>
        <end position="297"/>
    </location>
</feature>
<dbReference type="Proteomes" id="UP000033103">
    <property type="component" value="Chromosome"/>
</dbReference>
<dbReference type="InterPro" id="IPR029058">
    <property type="entry name" value="AB_hydrolase_fold"/>
</dbReference>
<dbReference type="KEGG" id="sns:VC03_03140"/>
<dbReference type="Pfam" id="PF00561">
    <property type="entry name" value="Abhydrolase_1"/>
    <property type="match status" value="1"/>
</dbReference>
<dbReference type="GO" id="GO:0004177">
    <property type="term" value="F:aminopeptidase activity"/>
    <property type="evidence" value="ECO:0007669"/>
    <property type="project" value="UniProtKB-UniRule"/>
</dbReference>